<evidence type="ECO:0000256" key="7">
    <source>
        <dbReference type="SAM" id="MobiDB-lite"/>
    </source>
</evidence>
<dbReference type="GO" id="GO:0035869">
    <property type="term" value="C:ciliary transition zone"/>
    <property type="evidence" value="ECO:0007669"/>
    <property type="project" value="TreeGrafter"/>
</dbReference>
<evidence type="ECO:0000256" key="4">
    <source>
        <dbReference type="ARBA" id="ARBA00023069"/>
    </source>
</evidence>
<feature type="coiled-coil region" evidence="6">
    <location>
        <begin position="409"/>
        <end position="495"/>
    </location>
</feature>
<organism evidence="9 10">
    <name type="scientific">Trypanosoma cruzi</name>
    <dbReference type="NCBI Taxonomy" id="5693"/>
    <lineage>
        <taxon>Eukaryota</taxon>
        <taxon>Discoba</taxon>
        <taxon>Euglenozoa</taxon>
        <taxon>Kinetoplastea</taxon>
        <taxon>Metakinetoplastina</taxon>
        <taxon>Trypanosomatida</taxon>
        <taxon>Trypanosomatidae</taxon>
        <taxon>Trypanosoma</taxon>
        <taxon>Schizotrypanum</taxon>
    </lineage>
</organism>
<evidence type="ECO:0000256" key="2">
    <source>
        <dbReference type="ARBA" id="ARBA00006042"/>
    </source>
</evidence>
<dbReference type="PANTHER" id="PTHR14240">
    <property type="entry name" value="RETINITIS PIGMENTOSA GTPASE REGULATOR-INTERACTING PROTEIN"/>
    <property type="match status" value="1"/>
</dbReference>
<keyword evidence="4" id="KW-0969">Cilium</keyword>
<evidence type="ECO:0000313" key="9">
    <source>
        <dbReference type="EMBL" id="KAF5221514.1"/>
    </source>
</evidence>
<evidence type="ECO:0000256" key="1">
    <source>
        <dbReference type="ARBA" id="ARBA00004138"/>
    </source>
</evidence>
<sequence length="1240" mass="139491">MSILLSLFCWCLFSTKPTLFLTFFFVFCRYLSLLWNPHTHTHTHTQISKHTQTDKCDCRCFLICVGALHRHLPRAWLRRERDGLAAAKQGIVERDTGVLRGDKQQREVRETRGRVVATVMAQRVSTRRTTEDWQDAFYSLEERHRQLQKKLNEKEQELKLLKVSQRRESAAPLFARGGPSRSAPLMSGRASSMRAPLSSAKANERTSGTRVGGEGTANEGKHDSFPERNAGLVSVPSAARKADAGAAAAELRSAWSASPSPDPSMVWGMENSIQNYVTANALYYANEELRHRLDDAVTLVKTLQHELASSRSLVMNTQKRLEETTQQMHQLVRERDLASQKLSVSQQAVAELERTLKHHNTEEERIRFSLETQITELRSRLVVGADSNELLTRDVRTLLSEVKEKSLEVQSLRSKITLAEAALSSQKQNNENLLVELRGLNNQLINERKRLLSMTREAQLASLRADEAKDFESRLAEAIESRSALEREHVRLMESLVGVTESALRQAREEVRQDIADWRASASHWEEVSQLLYKDIAQRTQAHIQCRGECEEAKRDRDEASIALRDAWEELKLCRAKLDIVWPTHRADTDNLTPTEILSTFGNYKAIFRHNRHRNTGRAEGASVSHEENERDDGEITVQLCDGSMEEQVRELHEANGALLAELEQLRIMNEMQAERLRKMERQVRREREEVQASAEALEQREEATQQFLQTQLDRVAFLEAQVRSLRGYDVSPNMSLHEVGPGETVFELFLGQIFSTETPEGVGLRDTFPPIFCSVDFLLHETVTTPIVTGLNGFLDTTVSFCVAMDALLQYYLQSRSLLVQLHRVRSQDEIHKIVSAKSDTHEPLYAERLCATLAEGSVSLSAFVLDEKCRQAQRPTVRGHIPLRTKNGHHIASVEFTVTVRTPFSDSFRALAAEASRESRPKLTETKMPAEVNMPRGEGRMQLVPTTHPSEAFGSVSTTSSSSMSLLDSKIQDRPSGFTLVPRAAVMASVPSSSSSSTIRLLIVDVHRLHLPHNLAPVPRLSCYYALTPLGRDVYLPAPPTPRYEYEYLQEGGHGGTLFPVVSVRELLAVTREPFMLFFFDESSPTAHSNERQGECPYWAMARAEWRLALERPEEYVSLELPLMDPQGCPVQGAFLQIRLLATKNTQATEAGSAMALQTARAVNTGSREQSREYGHPAGAVNLPRVFRNAHATHDDNATGDSAALVNYVPTITSGGGRTYDNTLESVEVEMIRRQLDG</sequence>
<evidence type="ECO:0000313" key="10">
    <source>
        <dbReference type="Proteomes" id="UP000583944"/>
    </source>
</evidence>
<comment type="caution">
    <text evidence="9">The sequence shown here is derived from an EMBL/GenBank/DDBJ whole genome shotgun (WGS) entry which is preliminary data.</text>
</comment>
<dbReference type="Pfam" id="PF11618">
    <property type="entry name" value="C2-C2_1"/>
    <property type="match status" value="1"/>
</dbReference>
<dbReference type="VEuPathDB" id="TriTrypDB:ECC02_005401"/>
<dbReference type="InterPro" id="IPR031139">
    <property type="entry name" value="RPGRIP1_fam"/>
</dbReference>
<feature type="coiled-coil region" evidence="6">
    <location>
        <begin position="137"/>
        <end position="164"/>
    </location>
</feature>
<feature type="region of interest" description="Disordered" evidence="7">
    <location>
        <begin position="171"/>
        <end position="228"/>
    </location>
</feature>
<dbReference type="SUPFAM" id="SSF49562">
    <property type="entry name" value="C2 domain (Calcium/lipid-binding domain, CaLB)"/>
    <property type="match status" value="1"/>
</dbReference>
<evidence type="ECO:0000259" key="8">
    <source>
        <dbReference type="Pfam" id="PF11618"/>
    </source>
</evidence>
<dbReference type="Proteomes" id="UP000583944">
    <property type="component" value="Unassembled WGS sequence"/>
</dbReference>
<reference evidence="9 10" key="1">
    <citation type="journal article" date="2019" name="Genome Biol. Evol.">
        <title>Nanopore Sequencing Significantly Improves Genome Assembly of the Protozoan Parasite Trypanosoma cruzi.</title>
        <authorList>
            <person name="Diaz-Viraque F."/>
            <person name="Pita S."/>
            <person name="Greif G."/>
            <person name="de Souza R.C.M."/>
            <person name="Iraola G."/>
            <person name="Robello C."/>
        </authorList>
    </citation>
    <scope>NUCLEOTIDE SEQUENCE [LARGE SCALE GENOMIC DNA]</scope>
    <source>
        <strain evidence="9 10">Berenice</strain>
    </source>
</reference>
<feature type="coiled-coil region" evidence="6">
    <location>
        <begin position="663"/>
        <end position="704"/>
    </location>
</feature>
<dbReference type="InterPro" id="IPR035892">
    <property type="entry name" value="C2_domain_sf"/>
</dbReference>
<feature type="coiled-coil region" evidence="6">
    <location>
        <begin position="286"/>
        <end position="362"/>
    </location>
</feature>
<feature type="domain" description="RPGR-interacting protein 1 first C2" evidence="8">
    <location>
        <begin position="739"/>
        <end position="854"/>
    </location>
</feature>
<keyword evidence="5" id="KW-0966">Cell projection</keyword>
<name>A0A7J6Y413_TRYCR</name>
<evidence type="ECO:0000256" key="3">
    <source>
        <dbReference type="ARBA" id="ARBA00023054"/>
    </source>
</evidence>
<dbReference type="Gene3D" id="2.60.40.150">
    <property type="entry name" value="C2 domain"/>
    <property type="match status" value="1"/>
</dbReference>
<keyword evidence="3 6" id="KW-0175">Coiled coil</keyword>
<dbReference type="AlphaFoldDB" id="A0A7J6Y413"/>
<proteinExistence type="inferred from homology"/>
<gene>
    <name evidence="9" type="ORF">ECC02_005401</name>
</gene>
<evidence type="ECO:0000256" key="5">
    <source>
        <dbReference type="ARBA" id="ARBA00023273"/>
    </source>
</evidence>
<protein>
    <recommendedName>
        <fullName evidence="8">RPGR-interacting protein 1 first C2 domain-containing protein</fullName>
    </recommendedName>
</protein>
<comment type="subcellular location">
    <subcellularLocation>
        <location evidence="1">Cell projection</location>
        <location evidence="1">Cilium</location>
    </subcellularLocation>
</comment>
<accession>A0A7J6Y413</accession>
<dbReference type="InterPro" id="IPR021656">
    <property type="entry name" value="C2-C2_1"/>
</dbReference>
<dbReference type="PANTHER" id="PTHR14240:SF1">
    <property type="entry name" value="PROTEIN FANTOM-RELATED"/>
    <property type="match status" value="1"/>
</dbReference>
<dbReference type="GO" id="GO:1905515">
    <property type="term" value="P:non-motile cilium assembly"/>
    <property type="evidence" value="ECO:0007669"/>
    <property type="project" value="TreeGrafter"/>
</dbReference>
<comment type="similarity">
    <text evidence="2">Belongs to the RPGRIP1 family.</text>
</comment>
<evidence type="ECO:0000256" key="6">
    <source>
        <dbReference type="SAM" id="Coils"/>
    </source>
</evidence>
<dbReference type="EMBL" id="JABDHM010000036">
    <property type="protein sequence ID" value="KAF5221514.1"/>
    <property type="molecule type" value="Genomic_DNA"/>
</dbReference>
<dbReference type="GO" id="GO:0005856">
    <property type="term" value="C:cytoskeleton"/>
    <property type="evidence" value="ECO:0007669"/>
    <property type="project" value="UniProtKB-ARBA"/>
</dbReference>
<dbReference type="VEuPathDB" id="TriTrypDB:BCY84_02717"/>